<dbReference type="EMBL" id="QYYH01000017">
    <property type="protein sequence ID" value="RJY18671.1"/>
    <property type="molecule type" value="Genomic_DNA"/>
</dbReference>
<accession>A0A3A6UHY9</accession>
<name>A0A3A6UHY9_9GAMM</name>
<evidence type="ECO:0000313" key="2">
    <source>
        <dbReference type="EMBL" id="RJY18671.1"/>
    </source>
</evidence>
<gene>
    <name evidence="2" type="ORF">D5R81_04045</name>
</gene>
<keyword evidence="1" id="KW-0732">Signal</keyword>
<proteinExistence type="predicted"/>
<organism evidence="2 3">
    <name type="scientific">Parashewanella spongiae</name>
    <dbReference type="NCBI Taxonomy" id="342950"/>
    <lineage>
        <taxon>Bacteria</taxon>
        <taxon>Pseudomonadati</taxon>
        <taxon>Pseudomonadota</taxon>
        <taxon>Gammaproteobacteria</taxon>
        <taxon>Alteromonadales</taxon>
        <taxon>Shewanellaceae</taxon>
        <taxon>Parashewanella</taxon>
    </lineage>
</organism>
<comment type="caution">
    <text evidence="2">The sequence shown here is derived from an EMBL/GenBank/DDBJ whole genome shotgun (WGS) entry which is preliminary data.</text>
</comment>
<evidence type="ECO:0000313" key="3">
    <source>
        <dbReference type="Proteomes" id="UP000273022"/>
    </source>
</evidence>
<reference evidence="2 3" key="1">
    <citation type="submission" date="2018-09" db="EMBL/GenBank/DDBJ databases">
        <title>Phylogeny of the Shewanellaceae, and recommendation for two new genera, Pseudoshewanella and Parashewanella.</title>
        <authorList>
            <person name="Wang G."/>
        </authorList>
    </citation>
    <scope>NUCLEOTIDE SEQUENCE [LARGE SCALE GENOMIC DNA]</scope>
    <source>
        <strain evidence="2 3">KCTC 22492</strain>
    </source>
</reference>
<dbReference type="Pfam" id="PF11205">
    <property type="entry name" value="DUF2987"/>
    <property type="match status" value="1"/>
</dbReference>
<protein>
    <submittedName>
        <fullName evidence="2">DUF2987 domain-containing protein</fullName>
    </submittedName>
</protein>
<sequence length="207" mass="23284">MFRKLLLVTLATISFSSLSETISLDYKGFYDRIKTVNKGKYKLIEMAFFVPTSQDCQIKSGSITTESKNYPLTYNSEQRLLLPFDEKLKSNRALINLSVSGNATLCSIQMKITEKLPSNTYDSAHLQQLESEMNELLYSLQGFPVKYFSDPISGLNFNFNGKNAEVVLDGKAISIEKGQFKITSAKIKNTDSLQFSQVPDSVTPWSK</sequence>
<dbReference type="OrthoDB" id="6402179at2"/>
<dbReference type="AlphaFoldDB" id="A0A3A6UHY9"/>
<dbReference type="RefSeq" id="WP_121852373.1">
    <property type="nucleotide sequence ID" value="NZ_CP037952.1"/>
</dbReference>
<evidence type="ECO:0000256" key="1">
    <source>
        <dbReference type="SAM" id="SignalP"/>
    </source>
</evidence>
<dbReference type="InterPro" id="IPR021370">
    <property type="entry name" value="DUF2987"/>
</dbReference>
<keyword evidence="3" id="KW-1185">Reference proteome</keyword>
<feature type="signal peptide" evidence="1">
    <location>
        <begin position="1"/>
        <end position="19"/>
    </location>
</feature>
<feature type="chain" id="PRO_5017444776" evidence="1">
    <location>
        <begin position="20"/>
        <end position="207"/>
    </location>
</feature>
<dbReference type="Proteomes" id="UP000273022">
    <property type="component" value="Unassembled WGS sequence"/>
</dbReference>